<evidence type="ECO:0000313" key="3">
    <source>
        <dbReference type="Proteomes" id="UP001153365"/>
    </source>
</evidence>
<keyword evidence="1" id="KW-1133">Transmembrane helix</keyword>
<evidence type="ECO:0000313" key="2">
    <source>
        <dbReference type="EMBL" id="CAH7685690.1"/>
    </source>
</evidence>
<dbReference type="Proteomes" id="UP001153365">
    <property type="component" value="Unassembled WGS sequence"/>
</dbReference>
<gene>
    <name evidence="2" type="ORF">PPACK8108_LOCUS20261</name>
</gene>
<organism evidence="2 3">
    <name type="scientific">Phakopsora pachyrhizi</name>
    <name type="common">Asian soybean rust disease fungus</name>
    <dbReference type="NCBI Taxonomy" id="170000"/>
    <lineage>
        <taxon>Eukaryota</taxon>
        <taxon>Fungi</taxon>
        <taxon>Dikarya</taxon>
        <taxon>Basidiomycota</taxon>
        <taxon>Pucciniomycotina</taxon>
        <taxon>Pucciniomycetes</taxon>
        <taxon>Pucciniales</taxon>
        <taxon>Phakopsoraceae</taxon>
        <taxon>Phakopsora</taxon>
    </lineage>
</organism>
<name>A0AAV0BHU4_PHAPC</name>
<keyword evidence="3" id="KW-1185">Reference proteome</keyword>
<dbReference type="EMBL" id="CALTRL010005741">
    <property type="protein sequence ID" value="CAH7685690.1"/>
    <property type="molecule type" value="Genomic_DNA"/>
</dbReference>
<proteinExistence type="predicted"/>
<keyword evidence="1" id="KW-0472">Membrane</keyword>
<dbReference type="AlphaFoldDB" id="A0AAV0BHU4"/>
<feature type="transmembrane region" description="Helical" evidence="1">
    <location>
        <begin position="31"/>
        <end position="54"/>
    </location>
</feature>
<sequence length="78" mass="9218">MQKIWLVEVKLCSPINFFFFFFFDQIIIDKIIYFVECCIISIMLNSVYSPWLILSYLSHDNFIYVLPYIALHAKGLAG</sequence>
<feature type="transmembrane region" description="Helical" evidence="1">
    <location>
        <begin position="6"/>
        <end position="24"/>
    </location>
</feature>
<protein>
    <submittedName>
        <fullName evidence="2">Expressed protein</fullName>
    </submittedName>
</protein>
<comment type="caution">
    <text evidence="2">The sequence shown here is derived from an EMBL/GenBank/DDBJ whole genome shotgun (WGS) entry which is preliminary data.</text>
</comment>
<keyword evidence="1" id="KW-0812">Transmembrane</keyword>
<reference evidence="2" key="1">
    <citation type="submission" date="2022-06" db="EMBL/GenBank/DDBJ databases">
        <authorList>
            <consortium name="SYNGENTA / RWTH Aachen University"/>
        </authorList>
    </citation>
    <scope>NUCLEOTIDE SEQUENCE</scope>
</reference>
<accession>A0AAV0BHU4</accession>
<evidence type="ECO:0000256" key="1">
    <source>
        <dbReference type="SAM" id="Phobius"/>
    </source>
</evidence>